<dbReference type="Proteomes" id="UP000626109">
    <property type="component" value="Unassembled WGS sequence"/>
</dbReference>
<organism evidence="1 2">
    <name type="scientific">Polarella glacialis</name>
    <name type="common">Dinoflagellate</name>
    <dbReference type="NCBI Taxonomy" id="89957"/>
    <lineage>
        <taxon>Eukaryota</taxon>
        <taxon>Sar</taxon>
        <taxon>Alveolata</taxon>
        <taxon>Dinophyceae</taxon>
        <taxon>Suessiales</taxon>
        <taxon>Suessiaceae</taxon>
        <taxon>Polarella</taxon>
    </lineage>
</organism>
<accession>A0A813K3N2</accession>
<dbReference type="EMBL" id="CAJNNW010027506">
    <property type="protein sequence ID" value="CAE8691754.1"/>
    <property type="molecule type" value="Genomic_DNA"/>
</dbReference>
<feature type="non-terminal residue" evidence="1">
    <location>
        <position position="1"/>
    </location>
</feature>
<evidence type="ECO:0000313" key="2">
    <source>
        <dbReference type="Proteomes" id="UP000626109"/>
    </source>
</evidence>
<feature type="non-terminal residue" evidence="1">
    <location>
        <position position="106"/>
    </location>
</feature>
<comment type="caution">
    <text evidence="1">The sequence shown here is derived from an EMBL/GenBank/DDBJ whole genome shotgun (WGS) entry which is preliminary data.</text>
</comment>
<dbReference type="AlphaFoldDB" id="A0A813K3N2"/>
<protein>
    <submittedName>
        <fullName evidence="1">Uncharacterized protein</fullName>
    </submittedName>
</protein>
<sequence length="106" mass="12401">SLWPFKPDLAQLHIERLFILELMLKRQASMELPTLSAYMTSWDFRVCRCFRTPDASGCHRWAPEQVWEPSALLDNMSGLSGRWVRFAALWEYYTRQEMSNETGAVA</sequence>
<evidence type="ECO:0000313" key="1">
    <source>
        <dbReference type="EMBL" id="CAE8691754.1"/>
    </source>
</evidence>
<name>A0A813K3N2_POLGL</name>
<proteinExistence type="predicted"/>
<reference evidence="1" key="1">
    <citation type="submission" date="2021-02" db="EMBL/GenBank/DDBJ databases">
        <authorList>
            <person name="Dougan E. K."/>
            <person name="Rhodes N."/>
            <person name="Thang M."/>
            <person name="Chan C."/>
        </authorList>
    </citation>
    <scope>NUCLEOTIDE SEQUENCE</scope>
</reference>
<gene>
    <name evidence="1" type="ORF">PGLA2088_LOCUS27555</name>
</gene>